<feature type="domain" description="4Fe-4S ferredoxin-type" evidence="4">
    <location>
        <begin position="346"/>
        <end position="375"/>
    </location>
</feature>
<dbReference type="PANTHER" id="PTHR43578">
    <property type="entry name" value="NADH-QUINONE OXIDOREDUCTASE SUBUNIT F"/>
    <property type="match status" value="1"/>
</dbReference>
<keyword evidence="3" id="KW-0411">Iron-sulfur</keyword>
<dbReference type="SUPFAM" id="SSF140490">
    <property type="entry name" value="Nqo1C-terminal domain-like"/>
    <property type="match status" value="1"/>
</dbReference>
<accession>A0A1G6C6S9</accession>
<dbReference type="Proteomes" id="UP000199228">
    <property type="component" value="Unassembled WGS sequence"/>
</dbReference>
<protein>
    <submittedName>
        <fullName evidence="5">NADH-quinone oxidoreductase subunit F</fullName>
    </submittedName>
</protein>
<keyword evidence="6" id="KW-1185">Reference proteome</keyword>
<dbReference type="SUPFAM" id="SSF54862">
    <property type="entry name" value="4Fe-4S ferredoxins"/>
    <property type="match status" value="1"/>
</dbReference>
<proteinExistence type="predicted"/>
<evidence type="ECO:0000313" key="5">
    <source>
        <dbReference type="EMBL" id="SDB28590.1"/>
    </source>
</evidence>
<dbReference type="Gene3D" id="1.20.1440.230">
    <property type="entry name" value="NADH-ubiquinone oxidoreductase 51kDa subunit, iron-sulphur binding domain"/>
    <property type="match status" value="1"/>
</dbReference>
<evidence type="ECO:0000256" key="1">
    <source>
        <dbReference type="ARBA" id="ARBA00022723"/>
    </source>
</evidence>
<dbReference type="PANTHER" id="PTHR43578:SF3">
    <property type="entry name" value="NADH-QUINONE OXIDOREDUCTASE SUBUNIT F"/>
    <property type="match status" value="1"/>
</dbReference>
<dbReference type="PROSITE" id="PS00198">
    <property type="entry name" value="4FE4S_FER_1"/>
    <property type="match status" value="2"/>
</dbReference>
<dbReference type="InterPro" id="IPR017896">
    <property type="entry name" value="4Fe4S_Fe-S-bd"/>
</dbReference>
<organism evidence="5 6">
    <name type="scientific">Eubacterium oxidoreducens</name>
    <dbReference type="NCBI Taxonomy" id="1732"/>
    <lineage>
        <taxon>Bacteria</taxon>
        <taxon>Bacillati</taxon>
        <taxon>Bacillota</taxon>
        <taxon>Clostridia</taxon>
        <taxon>Eubacteriales</taxon>
        <taxon>Eubacteriaceae</taxon>
        <taxon>Eubacterium</taxon>
    </lineage>
</organism>
<dbReference type="OrthoDB" id="9761899at2"/>
<evidence type="ECO:0000259" key="4">
    <source>
        <dbReference type="PROSITE" id="PS51379"/>
    </source>
</evidence>
<evidence type="ECO:0000256" key="3">
    <source>
        <dbReference type="ARBA" id="ARBA00023014"/>
    </source>
</evidence>
<dbReference type="Pfam" id="PF13237">
    <property type="entry name" value="Fer4_10"/>
    <property type="match status" value="1"/>
</dbReference>
<dbReference type="RefSeq" id="WP_090174340.1">
    <property type="nucleotide sequence ID" value="NZ_FMXR01000016.1"/>
</dbReference>
<feature type="domain" description="4Fe-4S ferredoxin-type" evidence="4">
    <location>
        <begin position="316"/>
        <end position="345"/>
    </location>
</feature>
<keyword evidence="2" id="KW-0408">Iron</keyword>
<dbReference type="GO" id="GO:0046872">
    <property type="term" value="F:metal ion binding"/>
    <property type="evidence" value="ECO:0007669"/>
    <property type="project" value="UniProtKB-KW"/>
</dbReference>
<dbReference type="GO" id="GO:0051539">
    <property type="term" value="F:4 iron, 4 sulfur cluster binding"/>
    <property type="evidence" value="ECO:0007669"/>
    <property type="project" value="InterPro"/>
</dbReference>
<evidence type="ECO:0000256" key="2">
    <source>
        <dbReference type="ARBA" id="ARBA00023004"/>
    </source>
</evidence>
<dbReference type="Gene3D" id="3.30.70.20">
    <property type="match status" value="1"/>
</dbReference>
<dbReference type="EMBL" id="FMXR01000016">
    <property type="protein sequence ID" value="SDB28590.1"/>
    <property type="molecule type" value="Genomic_DNA"/>
</dbReference>
<dbReference type="InterPro" id="IPR037207">
    <property type="entry name" value="Nuop51_4Fe4S-bd_sf"/>
</dbReference>
<gene>
    <name evidence="5" type="ORF">SAMN02910417_02128</name>
</gene>
<dbReference type="Pfam" id="PF10589">
    <property type="entry name" value="NADH_4Fe-4S"/>
    <property type="match status" value="1"/>
</dbReference>
<dbReference type="PROSITE" id="PS51379">
    <property type="entry name" value="4FE4S_FER_2"/>
    <property type="match status" value="2"/>
</dbReference>
<dbReference type="InterPro" id="IPR019575">
    <property type="entry name" value="Nuop51_4Fe4S-bd"/>
</dbReference>
<dbReference type="STRING" id="1732.SAMN02910417_02128"/>
<dbReference type="SMART" id="SM00928">
    <property type="entry name" value="NADH_4Fe-4S"/>
    <property type="match status" value="1"/>
</dbReference>
<reference evidence="5 6" key="1">
    <citation type="submission" date="2016-10" db="EMBL/GenBank/DDBJ databases">
        <authorList>
            <person name="de Groot N.N."/>
        </authorList>
    </citation>
    <scope>NUCLEOTIDE SEQUENCE [LARGE SCALE GENOMIC DNA]</scope>
    <source>
        <strain evidence="5 6">DSM 3217</strain>
    </source>
</reference>
<dbReference type="InterPro" id="IPR017900">
    <property type="entry name" value="4Fe4S_Fe_S_CS"/>
</dbReference>
<sequence>MRDRINQMSADEIRGKVKQAALTEYGDLKSLVIEKWDEGAEGIVAALNNSDIEKPLLGLWKEHTDQIFAGMEAAAKAVETDHKVLYLPEGEDELADSLKDKADQAGIEIRVAFLNKRANQGCIFHHIETMYELANVLAGDYEPGYHIAVQTDGKIGELKKYPYGTKLSEIAGAKDVKAVRLGTMLYGPEILETELDADTKVGNGLLTIFSSKSCIIDECEKILLAERRHSCGKCNFCREGLIQLHTMMKEITQGRGKKEFVDMLDEISEAMTFSTPCSMGQTASDVVRGSLKYFSSEYEDHIKKKKCAANVCKSFMTIYIDPNTCEGCEECADVCPVDAIEGKAGFIHMIDEFECTKCGKCIEVCEEDAIIQTTGRVPKLPTRLTKVGKFKKRH</sequence>
<dbReference type="AlphaFoldDB" id="A0A1G6C6S9"/>
<evidence type="ECO:0000313" key="6">
    <source>
        <dbReference type="Proteomes" id="UP000199228"/>
    </source>
</evidence>
<keyword evidence="1" id="KW-0479">Metal-binding</keyword>
<name>A0A1G6C6S9_EUBOX</name>